<dbReference type="Proteomes" id="UP000248926">
    <property type="component" value="Unassembled WGS sequence"/>
</dbReference>
<dbReference type="Gene3D" id="3.30.2010.10">
    <property type="entry name" value="Metalloproteases ('zincins'), catalytic domain"/>
    <property type="match status" value="1"/>
</dbReference>
<proteinExistence type="inferred from homology"/>
<keyword evidence="4 6" id="KW-0862">Zinc</keyword>
<dbReference type="PANTHER" id="PTHR22726">
    <property type="entry name" value="METALLOENDOPEPTIDASE OMA1"/>
    <property type="match status" value="1"/>
</dbReference>
<dbReference type="Pfam" id="PF23368">
    <property type="entry name" value="DUF7092"/>
    <property type="match status" value="1"/>
</dbReference>
<dbReference type="InterPro" id="IPR051156">
    <property type="entry name" value="Mito/Outer_Membr_Metalloprot"/>
</dbReference>
<dbReference type="GO" id="GO:0016020">
    <property type="term" value="C:membrane"/>
    <property type="evidence" value="ECO:0007669"/>
    <property type="project" value="TreeGrafter"/>
</dbReference>
<keyword evidence="5 6" id="KW-0482">Metalloprotease</keyword>
<gene>
    <name evidence="10" type="ORF">CA260_05280</name>
</gene>
<evidence type="ECO:0000256" key="1">
    <source>
        <dbReference type="ARBA" id="ARBA00022670"/>
    </source>
</evidence>
<evidence type="ECO:0000256" key="3">
    <source>
        <dbReference type="ARBA" id="ARBA00022801"/>
    </source>
</evidence>
<keyword evidence="3 6" id="KW-0378">Hydrolase</keyword>
<evidence type="ECO:0000259" key="9">
    <source>
        <dbReference type="Pfam" id="PF23368"/>
    </source>
</evidence>
<feature type="domain" description="Peptidase M48" evidence="8">
    <location>
        <begin position="161"/>
        <end position="338"/>
    </location>
</feature>
<keyword evidence="7" id="KW-0812">Transmembrane</keyword>
<comment type="cofactor">
    <cofactor evidence="6">
        <name>Zn(2+)</name>
        <dbReference type="ChEBI" id="CHEBI:29105"/>
    </cofactor>
    <text evidence="6">Binds 1 zinc ion per subunit.</text>
</comment>
<reference evidence="10 11" key="1">
    <citation type="journal article" date="2018" name="Genet. Mol. Biol.">
        <title>The genome sequence of Dyella jiangningensis FCAV SCS01 from a lignocellulose-decomposing microbial consortium metagenome reveals potential for biotechnological applications.</title>
        <authorList>
            <person name="Desiderato J.G."/>
            <person name="Alvarenga D.O."/>
            <person name="Constancio M.T.L."/>
            <person name="Alves L.M.C."/>
            <person name="Varani A.M."/>
        </authorList>
    </citation>
    <scope>NUCLEOTIDE SEQUENCE [LARGE SCALE GENOMIC DNA]</scope>
    <source>
        <strain evidence="10 11">FCAV SCS01</strain>
    </source>
</reference>
<dbReference type="PANTHER" id="PTHR22726:SF1">
    <property type="entry name" value="METALLOENDOPEPTIDASE OMA1, MITOCHONDRIAL"/>
    <property type="match status" value="1"/>
</dbReference>
<dbReference type="InterPro" id="IPR055518">
    <property type="entry name" value="DUF7092"/>
</dbReference>
<dbReference type="GO" id="GO:0004222">
    <property type="term" value="F:metalloendopeptidase activity"/>
    <property type="evidence" value="ECO:0007669"/>
    <property type="project" value="InterPro"/>
</dbReference>
<evidence type="ECO:0000256" key="7">
    <source>
        <dbReference type="SAM" id="Phobius"/>
    </source>
</evidence>
<dbReference type="AlphaFoldDB" id="A0A328P5N0"/>
<comment type="caution">
    <text evidence="10">The sequence shown here is derived from an EMBL/GenBank/DDBJ whole genome shotgun (WGS) entry which is preliminary data.</text>
</comment>
<accession>A0A328P5N0</accession>
<feature type="domain" description="DUF7092" evidence="9">
    <location>
        <begin position="4"/>
        <end position="83"/>
    </location>
</feature>
<dbReference type="OrthoDB" id="9810445at2"/>
<dbReference type="EMBL" id="NFZS01000001">
    <property type="protein sequence ID" value="RAO77299.1"/>
    <property type="molecule type" value="Genomic_DNA"/>
</dbReference>
<evidence type="ECO:0000313" key="11">
    <source>
        <dbReference type="Proteomes" id="UP000248926"/>
    </source>
</evidence>
<evidence type="ECO:0000256" key="5">
    <source>
        <dbReference type="ARBA" id="ARBA00023049"/>
    </source>
</evidence>
<dbReference type="CDD" id="cd07332">
    <property type="entry name" value="M48C_Oma1_like"/>
    <property type="match status" value="1"/>
</dbReference>
<keyword evidence="7" id="KW-0472">Membrane</keyword>
<keyword evidence="1 6" id="KW-0645">Protease</keyword>
<sequence>MTAMVPAIYFDGRSTHATRVDAWRDGDTLRWRGADGTQEWSAPWITIEPSARVTGVPFTLHVRDGGHLQIDHDALPADWFPRHHLIERVVDRLERRWTVALAGIAVVVASLFVLFEFGLPWAADRVSAHLPRAVEQAMGKQSLDALEGRLLMPTALPAERQSHLQAVFRHFVGGMPGVPGVRLAFYGSKALGANAFALPGGTIVFTDALAEAVPDDDAFIAVMAHELGHQANHHMLRQVLRSSGVLIVASMLMGDVTSMGGVAAGIPMFLVDSHYSRGFEEDADRFAFRALASQGIDPEAFVHAMQALERAHPELKGQELRYASSHPLTDERIARAHEASLQFRAAKATADARAGR</sequence>
<evidence type="ECO:0000259" key="8">
    <source>
        <dbReference type="Pfam" id="PF01435"/>
    </source>
</evidence>
<evidence type="ECO:0000256" key="4">
    <source>
        <dbReference type="ARBA" id="ARBA00022833"/>
    </source>
</evidence>
<dbReference type="GO" id="GO:0051603">
    <property type="term" value="P:proteolysis involved in protein catabolic process"/>
    <property type="evidence" value="ECO:0007669"/>
    <property type="project" value="TreeGrafter"/>
</dbReference>
<evidence type="ECO:0000256" key="2">
    <source>
        <dbReference type="ARBA" id="ARBA00022723"/>
    </source>
</evidence>
<dbReference type="Pfam" id="PF01435">
    <property type="entry name" value="Peptidase_M48"/>
    <property type="match status" value="1"/>
</dbReference>
<comment type="similarity">
    <text evidence="6">Belongs to the peptidase M48 family.</text>
</comment>
<protein>
    <submittedName>
        <fullName evidence="10">Uncharacterized protein</fullName>
    </submittedName>
</protein>
<evidence type="ECO:0000256" key="6">
    <source>
        <dbReference type="RuleBase" id="RU003983"/>
    </source>
</evidence>
<keyword evidence="11" id="KW-1185">Reference proteome</keyword>
<dbReference type="GO" id="GO:0046872">
    <property type="term" value="F:metal ion binding"/>
    <property type="evidence" value="ECO:0007669"/>
    <property type="project" value="UniProtKB-KW"/>
</dbReference>
<organism evidence="10 11">
    <name type="scientific">Dyella jiangningensis</name>
    <dbReference type="NCBI Taxonomy" id="1379159"/>
    <lineage>
        <taxon>Bacteria</taxon>
        <taxon>Pseudomonadati</taxon>
        <taxon>Pseudomonadota</taxon>
        <taxon>Gammaproteobacteria</taxon>
        <taxon>Lysobacterales</taxon>
        <taxon>Rhodanobacteraceae</taxon>
        <taxon>Dyella</taxon>
    </lineage>
</organism>
<dbReference type="InterPro" id="IPR001915">
    <property type="entry name" value="Peptidase_M48"/>
</dbReference>
<feature type="transmembrane region" description="Helical" evidence="7">
    <location>
        <begin position="97"/>
        <end position="115"/>
    </location>
</feature>
<keyword evidence="7" id="KW-1133">Transmembrane helix</keyword>
<keyword evidence="2" id="KW-0479">Metal-binding</keyword>
<name>A0A328P5N0_9GAMM</name>
<evidence type="ECO:0000313" key="10">
    <source>
        <dbReference type="EMBL" id="RAO77299.1"/>
    </source>
</evidence>